<protein>
    <submittedName>
        <fullName evidence="1">Uncharacterized protein</fullName>
    </submittedName>
</protein>
<proteinExistence type="predicted"/>
<reference evidence="1" key="2">
    <citation type="journal article" date="2015" name="Fish Shellfish Immunol.">
        <title>Early steps in the European eel (Anguilla anguilla)-Vibrio vulnificus interaction in the gills: Role of the RtxA13 toxin.</title>
        <authorList>
            <person name="Callol A."/>
            <person name="Pajuelo D."/>
            <person name="Ebbesson L."/>
            <person name="Teles M."/>
            <person name="MacKenzie S."/>
            <person name="Amaro C."/>
        </authorList>
    </citation>
    <scope>NUCLEOTIDE SEQUENCE</scope>
</reference>
<dbReference type="EMBL" id="GBXM01007185">
    <property type="protein sequence ID" value="JAI01393.1"/>
    <property type="molecule type" value="Transcribed_RNA"/>
</dbReference>
<accession>A0A0E9XF87</accession>
<reference evidence="1" key="1">
    <citation type="submission" date="2014-11" db="EMBL/GenBank/DDBJ databases">
        <authorList>
            <person name="Amaro Gonzalez C."/>
        </authorList>
    </citation>
    <scope>NUCLEOTIDE SEQUENCE</scope>
</reference>
<evidence type="ECO:0000313" key="1">
    <source>
        <dbReference type="EMBL" id="JAI01393.1"/>
    </source>
</evidence>
<name>A0A0E9XF87_ANGAN</name>
<dbReference type="AlphaFoldDB" id="A0A0E9XF87"/>
<sequence length="22" mass="2548">MHKTWGDEIVIGFSSWFPPLLS</sequence>
<organism evidence="1">
    <name type="scientific">Anguilla anguilla</name>
    <name type="common">European freshwater eel</name>
    <name type="synonym">Muraena anguilla</name>
    <dbReference type="NCBI Taxonomy" id="7936"/>
    <lineage>
        <taxon>Eukaryota</taxon>
        <taxon>Metazoa</taxon>
        <taxon>Chordata</taxon>
        <taxon>Craniata</taxon>
        <taxon>Vertebrata</taxon>
        <taxon>Euteleostomi</taxon>
        <taxon>Actinopterygii</taxon>
        <taxon>Neopterygii</taxon>
        <taxon>Teleostei</taxon>
        <taxon>Anguilliformes</taxon>
        <taxon>Anguillidae</taxon>
        <taxon>Anguilla</taxon>
    </lineage>
</organism>